<feature type="binding site" evidence="5">
    <location>
        <position position="179"/>
    </location>
    <ligand>
        <name>UTP</name>
        <dbReference type="ChEBI" id="CHEBI:46398"/>
    </ligand>
</feature>
<keyword evidence="7" id="KW-1185">Reference proteome</keyword>
<evidence type="ECO:0000313" key="7">
    <source>
        <dbReference type="Proteomes" id="UP000245283"/>
    </source>
</evidence>
<dbReference type="OrthoDB" id="9804758at2"/>
<feature type="binding site" evidence="5">
    <location>
        <position position="210"/>
    </location>
    <ligand>
        <name>UTP</name>
        <dbReference type="ChEBI" id="CHEBI:46398"/>
    </ligand>
</feature>
<dbReference type="SUPFAM" id="SSF53448">
    <property type="entry name" value="Nucleotide-diphospho-sugar transferases"/>
    <property type="match status" value="1"/>
</dbReference>
<comment type="caution">
    <text evidence="6">The sequence shown here is derived from an EMBL/GenBank/DDBJ whole genome shotgun (WGS) entry which is preliminary data.</text>
</comment>
<evidence type="ECO:0000313" key="6">
    <source>
        <dbReference type="EMBL" id="PWF26691.1"/>
    </source>
</evidence>
<dbReference type="Gene3D" id="2.160.10.10">
    <property type="entry name" value="Hexapeptide repeat proteins"/>
    <property type="match status" value="1"/>
</dbReference>
<dbReference type="InterPro" id="IPR002618">
    <property type="entry name" value="UDPGP_fam"/>
</dbReference>
<dbReference type="Proteomes" id="UP000245283">
    <property type="component" value="Unassembled WGS sequence"/>
</dbReference>
<feature type="binding site" evidence="5">
    <location>
        <position position="351"/>
    </location>
    <ligand>
        <name>UTP</name>
        <dbReference type="ChEBI" id="CHEBI:46398"/>
    </ligand>
</feature>
<dbReference type="AlphaFoldDB" id="A0A2V1K7T5"/>
<protein>
    <submittedName>
        <fullName evidence="6">UTP--glucose-1-phosphate uridylyltransferase</fullName>
    </submittedName>
</protein>
<keyword evidence="3 6" id="KW-0548">Nucleotidyltransferase</keyword>
<dbReference type="InterPro" id="IPR029044">
    <property type="entry name" value="Nucleotide-diphossugar_trans"/>
</dbReference>
<evidence type="ECO:0000256" key="4">
    <source>
        <dbReference type="PIRSR" id="PIRSR000806-1"/>
    </source>
</evidence>
<reference evidence="7" key="1">
    <citation type="submission" date="2018-05" db="EMBL/GenBank/DDBJ databases">
        <authorList>
            <person name="Li Y."/>
        </authorList>
    </citation>
    <scope>NUCLEOTIDE SEQUENCE [LARGE SCALE GENOMIC DNA]</scope>
    <source>
        <strain evidence="7">sk1b4</strain>
    </source>
</reference>
<dbReference type="GO" id="GO:0006011">
    <property type="term" value="P:UDP-alpha-D-glucose metabolic process"/>
    <property type="evidence" value="ECO:0007669"/>
    <property type="project" value="InterPro"/>
</dbReference>
<dbReference type="InterPro" id="IPR016267">
    <property type="entry name" value="UDPGP_trans"/>
</dbReference>
<evidence type="ECO:0000256" key="5">
    <source>
        <dbReference type="PIRSR" id="PIRSR000806-2"/>
    </source>
</evidence>
<dbReference type="Gene3D" id="3.90.550.10">
    <property type="entry name" value="Spore Coat Polysaccharide Biosynthesis Protein SpsA, Chain A"/>
    <property type="match status" value="1"/>
</dbReference>
<proteinExistence type="inferred from homology"/>
<dbReference type="Pfam" id="PF01704">
    <property type="entry name" value="UDPGP"/>
    <property type="match status" value="1"/>
</dbReference>
<organism evidence="6 7">
    <name type="scientific">Ancrocorticia populi</name>
    <dbReference type="NCBI Taxonomy" id="2175228"/>
    <lineage>
        <taxon>Bacteria</taxon>
        <taxon>Bacillati</taxon>
        <taxon>Actinomycetota</taxon>
        <taxon>Actinomycetes</taxon>
        <taxon>Actinomycetales</taxon>
        <taxon>Actinomycetaceae</taxon>
        <taxon>Ancrocorticia</taxon>
    </lineage>
</organism>
<dbReference type="EMBL" id="QETB01000002">
    <property type="protein sequence ID" value="PWF26691.1"/>
    <property type="molecule type" value="Genomic_DNA"/>
</dbReference>
<gene>
    <name evidence="6" type="ORF">DD236_05220</name>
</gene>
<evidence type="ECO:0000256" key="1">
    <source>
        <dbReference type="ARBA" id="ARBA00010401"/>
    </source>
</evidence>
<evidence type="ECO:0000256" key="3">
    <source>
        <dbReference type="ARBA" id="ARBA00022695"/>
    </source>
</evidence>
<comment type="similarity">
    <text evidence="1">Belongs to the UDPGP type 1 family.</text>
</comment>
<feature type="binding site" evidence="5">
    <location>
        <position position="151"/>
    </location>
    <ligand>
        <name>UTP</name>
        <dbReference type="ChEBI" id="CHEBI:46398"/>
    </ligand>
</feature>
<dbReference type="GO" id="GO:0003983">
    <property type="term" value="F:UTP:glucose-1-phosphate uridylyltransferase activity"/>
    <property type="evidence" value="ECO:0007669"/>
    <property type="project" value="InterPro"/>
</dbReference>
<keyword evidence="2 6" id="KW-0808">Transferase</keyword>
<name>A0A2V1K7T5_9ACTO</name>
<evidence type="ECO:0000256" key="2">
    <source>
        <dbReference type="ARBA" id="ARBA00022679"/>
    </source>
</evidence>
<feature type="binding site" evidence="4">
    <location>
        <position position="180"/>
    </location>
    <ligand>
        <name>substrate</name>
    </ligand>
</feature>
<accession>A0A2V1K7T5</accession>
<sequence>MTEPAAIAKMRAHGKTEAEIADFSRAFNRVYSGERTLIPERMIDPLTSIRSLSSLETPQDAAQAISHTAVLKLNGGIGTTMGLNGPKSLLEAHEGRTFLDIALGQILWLREHYQIPLPFILLNSDATASATQKALGAHNAPTDGIPSTVLQTVVPRLDPDTYEPISWPADPSQEWAPPGHGDLYGVLVRTGLLDLLLEKGYSYLFVANADNLGAVPDPTIASWFDHTGADFAAEVVRRTPMDTKGGHFARRISDDGIVLRELAQTPESDLPFFMDIQRHAFLNTNNLWINLASLKQVYENGGLALPVIVNHKTVGHKVPAIQIESAMGSAIGNFAHAELLEVDNTRFIPVKRMADLMLLRSDAFELTPEGIIKDRAPQRPIVDLDPRYFARYEDFAARVPETPSLLRAHSLTIRGDVRIPPGYVAEGNAQIIEDEPEA</sequence>
<feature type="binding site" evidence="5">
    <location>
        <position position="87"/>
    </location>
    <ligand>
        <name>UTP</name>
        <dbReference type="ChEBI" id="CHEBI:46398"/>
    </ligand>
</feature>
<dbReference type="PIRSF" id="PIRSF000806">
    <property type="entry name" value="UDPGP"/>
    <property type="match status" value="1"/>
</dbReference>
<dbReference type="PANTHER" id="PTHR43511">
    <property type="match status" value="1"/>
</dbReference>
<dbReference type="RefSeq" id="WP_109093337.1">
    <property type="nucleotide sequence ID" value="NZ_QETB01000002.1"/>
</dbReference>